<organism evidence="7 8">
    <name type="scientific">Mucilaginibacter defluvii</name>
    <dbReference type="NCBI Taxonomy" id="1196019"/>
    <lineage>
        <taxon>Bacteria</taxon>
        <taxon>Pseudomonadati</taxon>
        <taxon>Bacteroidota</taxon>
        <taxon>Sphingobacteriia</taxon>
        <taxon>Sphingobacteriales</taxon>
        <taxon>Sphingobacteriaceae</taxon>
        <taxon>Mucilaginibacter</taxon>
    </lineage>
</organism>
<dbReference type="Gene3D" id="2.60.40.1180">
    <property type="entry name" value="Golgi alpha-mannosidase II"/>
    <property type="match status" value="1"/>
</dbReference>
<dbReference type="Gene3D" id="3.20.20.80">
    <property type="entry name" value="Glycosidases"/>
    <property type="match status" value="1"/>
</dbReference>
<dbReference type="Pfam" id="PF17189">
    <property type="entry name" value="Glyco_hydro_30C"/>
    <property type="match status" value="1"/>
</dbReference>
<accession>A0ABP9FVJ6</accession>
<dbReference type="PRINTS" id="PR00843">
    <property type="entry name" value="GLHYDRLASE30"/>
</dbReference>
<protein>
    <submittedName>
        <fullName evidence="7">Glycoside hydrolase family 30 protein</fullName>
    </submittedName>
</protein>
<evidence type="ECO:0000256" key="1">
    <source>
        <dbReference type="ARBA" id="ARBA00005382"/>
    </source>
</evidence>
<dbReference type="Pfam" id="PF02055">
    <property type="entry name" value="Glyco_hydro_30"/>
    <property type="match status" value="1"/>
</dbReference>
<name>A0ABP9FVJ6_9SPHI</name>
<dbReference type="InterPro" id="IPR033452">
    <property type="entry name" value="GH30_C"/>
</dbReference>
<keyword evidence="8" id="KW-1185">Reference proteome</keyword>
<sequence length="494" mass="56002">MVINYKSGLQKHLYMHKIHKLAAMLLISQQLWQQALAQTAASPVAGKTVKVYTTAKDTKFRLSETGTLNFTPNPQPFETEACIFVDPGKTFQSVLGIGAALTDASAETFYKLPKDKQQQLLTDFYDTEKGIGYTIARTNIQSCDFSSGSYSYVKEGDAELKTFSIQHDKKYRIPFIKQAIVAAGGKLTMYVSPWSPPAFMKDNNNMLQGGKLKAEFYQPWANMYVKFINAYEKEGIPVWGLSVQNEPMAKQTWESCMYTAEEERDFVKNFLGPTLHKSGMANKNLIVWDHNRDLLYQRASTILSDPEAAKYVWGTGFHWYVHDVFDNVKRVKEAFPDKNLIFTEGCSERYSNERINEWQWGEMYGKSMVNDFNNGVVGWTDWNIFLDQTGGPNHVGNFCYAPVHANTKTAEITYMNSYYYIGHFSKFVKPGAKRIISSSNRDKLQTTAFVSPEGKLVVVVLNLSDEELPYQLWIAGNAAKTKSLPHSITTLVVQ</sequence>
<evidence type="ECO:0000259" key="6">
    <source>
        <dbReference type="Pfam" id="PF17189"/>
    </source>
</evidence>
<evidence type="ECO:0000256" key="2">
    <source>
        <dbReference type="ARBA" id="ARBA00022729"/>
    </source>
</evidence>
<keyword evidence="3 4" id="KW-0378">Hydrolase</keyword>
<dbReference type="GO" id="GO:0016787">
    <property type="term" value="F:hydrolase activity"/>
    <property type="evidence" value="ECO:0007669"/>
    <property type="project" value="UniProtKB-KW"/>
</dbReference>
<keyword evidence="2" id="KW-0732">Signal</keyword>
<dbReference type="InterPro" id="IPR033453">
    <property type="entry name" value="Glyco_hydro_30_TIM-barrel"/>
</dbReference>
<dbReference type="InterPro" id="IPR001139">
    <property type="entry name" value="Glyco_hydro_30"/>
</dbReference>
<dbReference type="InterPro" id="IPR013780">
    <property type="entry name" value="Glyco_hydro_b"/>
</dbReference>
<dbReference type="PANTHER" id="PTHR11069:SF23">
    <property type="entry name" value="LYSOSOMAL ACID GLUCOSYLCERAMIDASE"/>
    <property type="match status" value="1"/>
</dbReference>
<reference evidence="8" key="1">
    <citation type="journal article" date="2019" name="Int. J. Syst. Evol. Microbiol.">
        <title>The Global Catalogue of Microorganisms (GCM) 10K type strain sequencing project: providing services to taxonomists for standard genome sequencing and annotation.</title>
        <authorList>
            <consortium name="The Broad Institute Genomics Platform"/>
            <consortium name="The Broad Institute Genome Sequencing Center for Infectious Disease"/>
            <person name="Wu L."/>
            <person name="Ma J."/>
        </authorList>
    </citation>
    <scope>NUCLEOTIDE SEQUENCE [LARGE SCALE GENOMIC DNA]</scope>
    <source>
        <strain evidence="8">JCM 18283</strain>
    </source>
</reference>
<dbReference type="PANTHER" id="PTHR11069">
    <property type="entry name" value="GLUCOSYLCERAMIDASE"/>
    <property type="match status" value="1"/>
</dbReference>
<keyword evidence="4" id="KW-0326">Glycosidase</keyword>
<evidence type="ECO:0000256" key="4">
    <source>
        <dbReference type="RuleBase" id="RU361188"/>
    </source>
</evidence>
<dbReference type="InterPro" id="IPR017853">
    <property type="entry name" value="GH"/>
</dbReference>
<evidence type="ECO:0000313" key="8">
    <source>
        <dbReference type="Proteomes" id="UP001501436"/>
    </source>
</evidence>
<gene>
    <name evidence="7" type="ORF">GCM10023313_22610</name>
</gene>
<comment type="caution">
    <text evidence="7">The sequence shown here is derived from an EMBL/GenBank/DDBJ whole genome shotgun (WGS) entry which is preliminary data.</text>
</comment>
<dbReference type="SUPFAM" id="SSF51445">
    <property type="entry name" value="(Trans)glycosidases"/>
    <property type="match status" value="1"/>
</dbReference>
<dbReference type="Proteomes" id="UP001501436">
    <property type="component" value="Unassembled WGS sequence"/>
</dbReference>
<feature type="domain" description="Glycosyl hydrolase family 30 TIM-barrel" evidence="5">
    <location>
        <begin position="95"/>
        <end position="428"/>
    </location>
</feature>
<evidence type="ECO:0000259" key="5">
    <source>
        <dbReference type="Pfam" id="PF02055"/>
    </source>
</evidence>
<feature type="domain" description="Glycosyl hydrolase family 30 beta sandwich" evidence="6">
    <location>
        <begin position="431"/>
        <end position="491"/>
    </location>
</feature>
<evidence type="ECO:0000313" key="7">
    <source>
        <dbReference type="EMBL" id="GAA4918438.1"/>
    </source>
</evidence>
<dbReference type="EMBL" id="BAABJI010000002">
    <property type="protein sequence ID" value="GAA4918438.1"/>
    <property type="molecule type" value="Genomic_DNA"/>
</dbReference>
<proteinExistence type="inferred from homology"/>
<comment type="similarity">
    <text evidence="1 4">Belongs to the glycosyl hydrolase 30 family.</text>
</comment>
<evidence type="ECO:0000256" key="3">
    <source>
        <dbReference type="ARBA" id="ARBA00022801"/>
    </source>
</evidence>